<keyword evidence="1" id="KW-0433">Leucine-rich repeat</keyword>
<dbReference type="PANTHER" id="PTHR44329">
    <property type="entry name" value="SERINE/THREONINE-PROTEIN KINASE TNNI3K-RELATED"/>
    <property type="match status" value="1"/>
</dbReference>
<evidence type="ECO:0000256" key="5">
    <source>
        <dbReference type="SAM" id="SignalP"/>
    </source>
</evidence>
<dbReference type="InterPro" id="IPR008271">
    <property type="entry name" value="Ser/Thr_kinase_AS"/>
</dbReference>
<evidence type="ECO:0000259" key="6">
    <source>
        <dbReference type="PROSITE" id="PS50011"/>
    </source>
</evidence>
<comment type="caution">
    <text evidence="7">The sequence shown here is derived from an EMBL/GenBank/DDBJ whole genome shotgun (WGS) entry which is preliminary data.</text>
</comment>
<dbReference type="InterPro" id="IPR011009">
    <property type="entry name" value="Kinase-like_dom_sf"/>
</dbReference>
<keyword evidence="4" id="KW-0812">Transmembrane</keyword>
<feature type="transmembrane region" description="Helical" evidence="4">
    <location>
        <begin position="384"/>
        <end position="406"/>
    </location>
</feature>
<dbReference type="InterPro" id="IPR051681">
    <property type="entry name" value="Ser/Thr_Kinases-Pseudokinases"/>
</dbReference>
<dbReference type="InterPro" id="IPR000719">
    <property type="entry name" value="Prot_kinase_dom"/>
</dbReference>
<sequence>MVAASTRYAWVRHLGLAALLFKLFNAASANCAAGASTLTTGGCSACDEYNLCRGFSLASDCVGPNCKTDGNCTFECLAVNAASPTLVVLVEFGDYQSAQEVAANYSNANLTGYSDETSDWPSVSNDQVDTLGTIELSPQVTTLIVSGGTAVAEYPKGKVSRISLTASFIYLETEVTKVALQNLDMGTQISLLPDYLPSSIKTLDLSNTLMQAFPTELGNMAALQRLLLDYNYLSAVNAEDVIDSITTLSLENNNINSFEATFPDLEYLYLGQNSLTGIPIAIYRHSKLKTLNLEGNKFSSRYFTTAQVTFLRNLATLGLLESDFQVAVGCDESEQSLLNGVTVCLSDPDASGSIGGESDESGSTQVDGLDSATPGSPDTTFTRMALGIVYGVSAVALVGVFVFTALQKKKKKARDRHPNMNSTIEYPGDHAPTPNRSIRQLKKMHSSQYASSGRVKGVARYSSNVSMGLPTSSYGDDSLDIPVLEASSISSKYASVVSTTHASIWNDYELLSLQLCAGYIKDIKPLGSGGYATVWLVRYKNLQLLASKRLRSDRQSKKNTAAFVEEIKLVANFDHPNIVKFIGAAWTAEHDLQMILEYMDGGDLRRYLSSPRTPTGWTHEKFGVAISIIEALLYLHSFVPPLLHRDLKSKNVLLSAGFKAKLSDFGKSRFRSDDNTMSGGVGTSRWLAPEVIRGDTDYDDAADIYSFGVLLTELDTNKIPYSSTRGPNGKALSDMTIMHRVASGRLYPKLRASCEQALKELVARCIAEDPSKRPTASEVVRELREIQQEMAASLSKRAPWTTDFIGHGARRS</sequence>
<name>A0ABD3G1S3_9STRA</name>
<dbReference type="SMART" id="SM00220">
    <property type="entry name" value="S_TKc"/>
    <property type="match status" value="1"/>
</dbReference>
<proteinExistence type="predicted"/>
<evidence type="ECO:0000256" key="3">
    <source>
        <dbReference type="SAM" id="MobiDB-lite"/>
    </source>
</evidence>
<keyword evidence="2" id="KW-0677">Repeat</keyword>
<keyword evidence="8" id="KW-1185">Reference proteome</keyword>
<accession>A0ABD3G1S3</accession>
<dbReference type="InterPro" id="IPR001611">
    <property type="entry name" value="Leu-rich_rpt"/>
</dbReference>
<feature type="domain" description="Protein kinase" evidence="6">
    <location>
        <begin position="520"/>
        <end position="790"/>
    </location>
</feature>
<protein>
    <recommendedName>
        <fullName evidence="6">Protein kinase domain-containing protein</fullName>
    </recommendedName>
</protein>
<dbReference type="AlphaFoldDB" id="A0ABD3G1S3"/>
<evidence type="ECO:0000313" key="8">
    <source>
        <dbReference type="Proteomes" id="UP001632037"/>
    </source>
</evidence>
<dbReference type="SUPFAM" id="SSF52058">
    <property type="entry name" value="L domain-like"/>
    <property type="match status" value="1"/>
</dbReference>
<keyword evidence="5" id="KW-0732">Signal</keyword>
<dbReference type="PROSITE" id="PS00108">
    <property type="entry name" value="PROTEIN_KINASE_ST"/>
    <property type="match status" value="1"/>
</dbReference>
<feature type="region of interest" description="Disordered" evidence="3">
    <location>
        <begin position="352"/>
        <end position="375"/>
    </location>
</feature>
<dbReference type="SUPFAM" id="SSF56112">
    <property type="entry name" value="Protein kinase-like (PK-like)"/>
    <property type="match status" value="1"/>
</dbReference>
<evidence type="ECO:0000256" key="1">
    <source>
        <dbReference type="ARBA" id="ARBA00022614"/>
    </source>
</evidence>
<feature type="region of interest" description="Disordered" evidence="3">
    <location>
        <begin position="413"/>
        <end position="434"/>
    </location>
</feature>
<dbReference type="Gene3D" id="3.80.10.10">
    <property type="entry name" value="Ribonuclease Inhibitor"/>
    <property type="match status" value="1"/>
</dbReference>
<gene>
    <name evidence="7" type="ORF">V7S43_001901</name>
</gene>
<evidence type="ECO:0000256" key="4">
    <source>
        <dbReference type="SAM" id="Phobius"/>
    </source>
</evidence>
<dbReference type="Proteomes" id="UP001632037">
    <property type="component" value="Unassembled WGS sequence"/>
</dbReference>
<dbReference type="EMBL" id="JBIMZQ010000003">
    <property type="protein sequence ID" value="KAL3672606.1"/>
    <property type="molecule type" value="Genomic_DNA"/>
</dbReference>
<dbReference type="Gene3D" id="1.10.510.10">
    <property type="entry name" value="Transferase(Phosphotransferase) domain 1"/>
    <property type="match status" value="1"/>
</dbReference>
<dbReference type="PROSITE" id="PS50011">
    <property type="entry name" value="PROTEIN_KINASE_DOM"/>
    <property type="match status" value="1"/>
</dbReference>
<keyword evidence="4" id="KW-1133">Transmembrane helix</keyword>
<feature type="signal peptide" evidence="5">
    <location>
        <begin position="1"/>
        <end position="29"/>
    </location>
</feature>
<dbReference type="Pfam" id="PF13855">
    <property type="entry name" value="LRR_8"/>
    <property type="match status" value="1"/>
</dbReference>
<feature type="chain" id="PRO_5044835498" description="Protein kinase domain-containing protein" evidence="5">
    <location>
        <begin position="30"/>
        <end position="812"/>
    </location>
</feature>
<evidence type="ECO:0000256" key="2">
    <source>
        <dbReference type="ARBA" id="ARBA00022737"/>
    </source>
</evidence>
<evidence type="ECO:0000313" key="7">
    <source>
        <dbReference type="EMBL" id="KAL3672606.1"/>
    </source>
</evidence>
<dbReference type="InterPro" id="IPR032675">
    <property type="entry name" value="LRR_dom_sf"/>
</dbReference>
<keyword evidence="4" id="KW-0472">Membrane</keyword>
<organism evidence="7 8">
    <name type="scientific">Phytophthora oleae</name>
    <dbReference type="NCBI Taxonomy" id="2107226"/>
    <lineage>
        <taxon>Eukaryota</taxon>
        <taxon>Sar</taxon>
        <taxon>Stramenopiles</taxon>
        <taxon>Oomycota</taxon>
        <taxon>Peronosporomycetes</taxon>
        <taxon>Peronosporales</taxon>
        <taxon>Peronosporaceae</taxon>
        <taxon>Phytophthora</taxon>
    </lineage>
</organism>
<dbReference type="Pfam" id="PF00069">
    <property type="entry name" value="Pkinase"/>
    <property type="match status" value="1"/>
</dbReference>
<dbReference type="PANTHER" id="PTHR44329:SF214">
    <property type="entry name" value="PROTEIN KINASE DOMAIN-CONTAINING PROTEIN"/>
    <property type="match status" value="1"/>
</dbReference>
<reference evidence="7 8" key="1">
    <citation type="submission" date="2024-09" db="EMBL/GenBank/DDBJ databases">
        <title>Genome sequencing and assembly of Phytophthora oleae, isolate VK10A, causative agent of rot of olive drupes.</title>
        <authorList>
            <person name="Conti Taguali S."/>
            <person name="Riolo M."/>
            <person name="La Spada F."/>
            <person name="Cacciola S.O."/>
            <person name="Dionisio G."/>
        </authorList>
    </citation>
    <scope>NUCLEOTIDE SEQUENCE [LARGE SCALE GENOMIC DNA]</scope>
    <source>
        <strain evidence="7 8">VK10A</strain>
    </source>
</reference>